<evidence type="ECO:0000313" key="3">
    <source>
        <dbReference type="Proteomes" id="UP000317371"/>
    </source>
</evidence>
<protein>
    <recommendedName>
        <fullName evidence="4">Thymidylate kinase-like domain-containing protein</fullName>
    </recommendedName>
</protein>
<dbReference type="SUPFAM" id="SSF52540">
    <property type="entry name" value="P-loop containing nucleoside triphosphate hydrolases"/>
    <property type="match status" value="1"/>
</dbReference>
<dbReference type="OrthoDB" id="6494800at2"/>
<proteinExistence type="predicted"/>
<sequence length="533" mass="60392">MKLSTLTTANHAPLPPSDSDAGCGGSQDQSVESTRQTSDLVRALCHALRQEGICYCHWKSNDAIARSASGENDLDLLVSRSHMNRFTEILARLGFKPARAPLDKQMPGVLDYFGYDPGVQRWIHVHAHYQLIVGHDLSKNLRLPIEKAYLASATDGELFRVPAPEFEFIVFVIRMALKHLMWDVILGGEGALKPAERRELAYLQSRVDRQQVDTLLMAHLPAITPSLFERCLQALQPDSPLWQRIQVGMRLQRALAANTRRPWPVDVGIKAWRRISLAIGRRLLHKKPRYRLESGGALIALVGGDGAGKSTAVDALYDWLSPYFDVRRVHMGKPRWSWPTIVLRSILKIGNLLRLYPAETTMRETLTQRSLISPGYPWLLRELCRARDRYMTYLQARNFAASGGLVLFDRFPHPRIESMDGPMTARFVQQLAESGGAWGLLVPTPNSRLVQRLIAREEQYYRQISDPDLLVVIRVDPTIAVQRKVTEDANLVHERSTEIWSVDWEEEGVFVLDGSKSKEEVLSELKAILWSEL</sequence>
<dbReference type="AlphaFoldDB" id="A0A540VBH6"/>
<accession>A0A540VBH6</accession>
<dbReference type="RefSeq" id="WP_141612194.1">
    <property type="nucleotide sequence ID" value="NZ_VIGC02000040.1"/>
</dbReference>
<dbReference type="EMBL" id="VIGC01000040">
    <property type="protein sequence ID" value="TQE93413.1"/>
    <property type="molecule type" value="Genomic_DNA"/>
</dbReference>
<evidence type="ECO:0008006" key="4">
    <source>
        <dbReference type="Google" id="ProtNLM"/>
    </source>
</evidence>
<evidence type="ECO:0000313" key="2">
    <source>
        <dbReference type="EMBL" id="TQE93413.1"/>
    </source>
</evidence>
<organism evidence="2 3">
    <name type="scientific">Litorilinea aerophila</name>
    <dbReference type="NCBI Taxonomy" id="1204385"/>
    <lineage>
        <taxon>Bacteria</taxon>
        <taxon>Bacillati</taxon>
        <taxon>Chloroflexota</taxon>
        <taxon>Caldilineae</taxon>
        <taxon>Caldilineales</taxon>
        <taxon>Caldilineaceae</taxon>
        <taxon>Litorilinea</taxon>
    </lineage>
</organism>
<feature type="region of interest" description="Disordered" evidence="1">
    <location>
        <begin position="1"/>
        <end position="35"/>
    </location>
</feature>
<gene>
    <name evidence="2" type="ORF">FKZ61_21330</name>
</gene>
<dbReference type="InParanoid" id="A0A540VBH6"/>
<dbReference type="Proteomes" id="UP000317371">
    <property type="component" value="Unassembled WGS sequence"/>
</dbReference>
<feature type="compositionally biased region" description="Polar residues" evidence="1">
    <location>
        <begin position="1"/>
        <end position="10"/>
    </location>
</feature>
<dbReference type="InterPro" id="IPR027417">
    <property type="entry name" value="P-loop_NTPase"/>
</dbReference>
<keyword evidence="3" id="KW-1185">Reference proteome</keyword>
<reference evidence="2 3" key="1">
    <citation type="submission" date="2019-06" db="EMBL/GenBank/DDBJ databases">
        <title>Genome sequence of Litorilinea aerophila BAA-2444.</title>
        <authorList>
            <person name="Maclea K.S."/>
            <person name="Maurais E.G."/>
            <person name="Iannazzi L.C."/>
        </authorList>
    </citation>
    <scope>NUCLEOTIDE SEQUENCE [LARGE SCALE GENOMIC DNA]</scope>
    <source>
        <strain evidence="2 3">ATCC BAA-2444</strain>
    </source>
</reference>
<evidence type="ECO:0000256" key="1">
    <source>
        <dbReference type="SAM" id="MobiDB-lite"/>
    </source>
</evidence>
<feature type="compositionally biased region" description="Polar residues" evidence="1">
    <location>
        <begin position="26"/>
        <end position="35"/>
    </location>
</feature>
<dbReference type="Gene3D" id="3.40.50.300">
    <property type="entry name" value="P-loop containing nucleotide triphosphate hydrolases"/>
    <property type="match status" value="1"/>
</dbReference>
<comment type="caution">
    <text evidence="2">The sequence shown here is derived from an EMBL/GenBank/DDBJ whole genome shotgun (WGS) entry which is preliminary data.</text>
</comment>
<name>A0A540VBH6_9CHLR</name>